<dbReference type="InterPro" id="IPR000914">
    <property type="entry name" value="SBP_5_dom"/>
</dbReference>
<reference evidence="7" key="2">
    <citation type="submission" date="2023-01" db="EMBL/GenBank/DDBJ databases">
        <title>Draft genome sequence of Sneathiella chinensis strain NBRC 103408.</title>
        <authorList>
            <person name="Sun Q."/>
            <person name="Mori K."/>
        </authorList>
    </citation>
    <scope>NUCLEOTIDE SEQUENCE</scope>
    <source>
        <strain evidence="7">NBRC 103408</strain>
    </source>
</reference>
<dbReference type="SUPFAM" id="SSF53850">
    <property type="entry name" value="Periplasmic binding protein-like II"/>
    <property type="match status" value="1"/>
</dbReference>
<dbReference type="RefSeq" id="WP_169561001.1">
    <property type="nucleotide sequence ID" value="NZ_BSNF01000008.1"/>
</dbReference>
<keyword evidence="4 5" id="KW-0732">Signal</keyword>
<organism evidence="7 8">
    <name type="scientific">Sneathiella chinensis</name>
    <dbReference type="NCBI Taxonomy" id="349750"/>
    <lineage>
        <taxon>Bacteria</taxon>
        <taxon>Pseudomonadati</taxon>
        <taxon>Pseudomonadota</taxon>
        <taxon>Alphaproteobacteria</taxon>
        <taxon>Sneathiellales</taxon>
        <taxon>Sneathiellaceae</taxon>
        <taxon>Sneathiella</taxon>
    </lineage>
</organism>
<reference evidence="7" key="1">
    <citation type="journal article" date="2014" name="Int. J. Syst. Evol. Microbiol.">
        <title>Complete genome of a new Firmicutes species belonging to the dominant human colonic microbiota ('Ruminococcus bicirculans') reveals two chromosomes and a selective capacity to utilize plant glucans.</title>
        <authorList>
            <consortium name="NISC Comparative Sequencing Program"/>
            <person name="Wegmann U."/>
            <person name="Louis P."/>
            <person name="Goesmann A."/>
            <person name="Henrissat B."/>
            <person name="Duncan S.H."/>
            <person name="Flint H.J."/>
        </authorList>
    </citation>
    <scope>NUCLEOTIDE SEQUENCE</scope>
    <source>
        <strain evidence="7">NBRC 103408</strain>
    </source>
</reference>
<gene>
    <name evidence="7" type="ORF">GCM10007924_21220</name>
</gene>
<protein>
    <submittedName>
        <fullName evidence="7">Peptide ABC transporter substrate-binding protein</fullName>
    </submittedName>
</protein>
<evidence type="ECO:0000256" key="4">
    <source>
        <dbReference type="ARBA" id="ARBA00022729"/>
    </source>
</evidence>
<comment type="subcellular location">
    <subcellularLocation>
        <location evidence="1">Periplasm</location>
    </subcellularLocation>
</comment>
<dbReference type="CDD" id="cd08498">
    <property type="entry name" value="PBP2_NikA_DppA_OppA_like_2"/>
    <property type="match status" value="1"/>
</dbReference>
<dbReference type="Gene3D" id="3.40.190.10">
    <property type="entry name" value="Periplasmic binding protein-like II"/>
    <property type="match status" value="1"/>
</dbReference>
<sequence>MFIGKYGLAAAAVALATALPAAVQAETLTMGMASEASSIDPHYHNLSPNNALRRHMFESLTNQDETQQLGPLLAESWKPISETAWEFNLRKGVKFHDGSDFTALDVVYSACRVPNVPNSPSNFVSFTSAISDFEIKDDHTLIVHTSEPTPLLPTYFANWGILSATANGVSGDIKYDKENCGLDAFPSTVDFNNGSASIGTGPYKFKEFVKGDRFVMEANANYWGGKPEWDEVIQKPITNAAARMAALLAGDVDFVDNPPTQDLAELKENPKFDVSQGLSNRVIYLHMDQFGPSTFGVKGTGKPDAQYEGEGPCATEACEKNPFLDVRVRQALSKAINRDAIVEKIMGGVAVPAGELLPQGFFGTNPGAKHEAYDPDGAKKLLAEAGYPNGFELVLGTPNDRYINDAKIAQVIAQMFTRIGVKTTVNAMTKSVFFKTRNTYEFSIYLAGWGAGTGEMSNPLRALVGTRNKETGLGGTNRGRYSNPSLDEKILTALATVDDAKREEILRTASREAMEDYSILPLHFEVTSWAHRKGLSHKARADQYTLATGVHKAN</sequence>
<feature type="domain" description="Solute-binding protein family 5" evidence="6">
    <location>
        <begin position="69"/>
        <end position="469"/>
    </location>
</feature>
<comment type="similarity">
    <text evidence="2">Belongs to the bacterial solute-binding protein 5 family.</text>
</comment>
<dbReference type="InterPro" id="IPR039424">
    <property type="entry name" value="SBP_5"/>
</dbReference>
<evidence type="ECO:0000256" key="5">
    <source>
        <dbReference type="SAM" id="SignalP"/>
    </source>
</evidence>
<dbReference type="EMBL" id="BSNF01000008">
    <property type="protein sequence ID" value="GLQ06901.1"/>
    <property type="molecule type" value="Genomic_DNA"/>
</dbReference>
<name>A0ABQ5U577_9PROT</name>
<dbReference type="Gene3D" id="3.10.105.10">
    <property type="entry name" value="Dipeptide-binding Protein, Domain 3"/>
    <property type="match status" value="1"/>
</dbReference>
<evidence type="ECO:0000256" key="3">
    <source>
        <dbReference type="ARBA" id="ARBA00022448"/>
    </source>
</evidence>
<dbReference type="PANTHER" id="PTHR30290:SF9">
    <property type="entry name" value="OLIGOPEPTIDE-BINDING PROTEIN APPA"/>
    <property type="match status" value="1"/>
</dbReference>
<evidence type="ECO:0000259" key="6">
    <source>
        <dbReference type="Pfam" id="PF00496"/>
    </source>
</evidence>
<proteinExistence type="inferred from homology"/>
<evidence type="ECO:0000313" key="7">
    <source>
        <dbReference type="EMBL" id="GLQ06901.1"/>
    </source>
</evidence>
<comment type="caution">
    <text evidence="7">The sequence shown here is derived from an EMBL/GenBank/DDBJ whole genome shotgun (WGS) entry which is preliminary data.</text>
</comment>
<evidence type="ECO:0000256" key="2">
    <source>
        <dbReference type="ARBA" id="ARBA00005695"/>
    </source>
</evidence>
<accession>A0ABQ5U577</accession>
<evidence type="ECO:0000256" key="1">
    <source>
        <dbReference type="ARBA" id="ARBA00004418"/>
    </source>
</evidence>
<evidence type="ECO:0000313" key="8">
    <source>
        <dbReference type="Proteomes" id="UP001161409"/>
    </source>
</evidence>
<feature type="chain" id="PRO_5046304527" evidence="5">
    <location>
        <begin position="26"/>
        <end position="554"/>
    </location>
</feature>
<feature type="signal peptide" evidence="5">
    <location>
        <begin position="1"/>
        <end position="25"/>
    </location>
</feature>
<dbReference type="PIRSF" id="PIRSF002741">
    <property type="entry name" value="MppA"/>
    <property type="match status" value="1"/>
</dbReference>
<keyword evidence="8" id="KW-1185">Reference proteome</keyword>
<dbReference type="PANTHER" id="PTHR30290">
    <property type="entry name" value="PERIPLASMIC BINDING COMPONENT OF ABC TRANSPORTER"/>
    <property type="match status" value="1"/>
</dbReference>
<dbReference type="Proteomes" id="UP001161409">
    <property type="component" value="Unassembled WGS sequence"/>
</dbReference>
<dbReference type="Pfam" id="PF00496">
    <property type="entry name" value="SBP_bac_5"/>
    <property type="match status" value="1"/>
</dbReference>
<keyword evidence="3" id="KW-0813">Transport</keyword>
<dbReference type="InterPro" id="IPR030678">
    <property type="entry name" value="Peptide/Ni-bd"/>
</dbReference>